<reference evidence="2 3" key="1">
    <citation type="submission" date="2016-04" db="EMBL/GenBank/DDBJ databases">
        <title>A degradative enzymes factory behind the ericoid mycorrhizal symbiosis.</title>
        <authorList>
            <consortium name="DOE Joint Genome Institute"/>
            <person name="Martino E."/>
            <person name="Morin E."/>
            <person name="Grelet G."/>
            <person name="Kuo A."/>
            <person name="Kohler A."/>
            <person name="Daghino S."/>
            <person name="Barry K."/>
            <person name="Choi C."/>
            <person name="Cichocki N."/>
            <person name="Clum A."/>
            <person name="Copeland A."/>
            <person name="Hainaut M."/>
            <person name="Haridas S."/>
            <person name="Labutti K."/>
            <person name="Lindquist E."/>
            <person name="Lipzen A."/>
            <person name="Khouja H.-R."/>
            <person name="Murat C."/>
            <person name="Ohm R."/>
            <person name="Olson A."/>
            <person name="Spatafora J."/>
            <person name="Veneault-Fourrey C."/>
            <person name="Henrissat B."/>
            <person name="Grigoriev I."/>
            <person name="Martin F."/>
            <person name="Perotto S."/>
        </authorList>
    </citation>
    <scope>NUCLEOTIDE SEQUENCE [LARGE SCALE GENOMIC DNA]</scope>
    <source>
        <strain evidence="2 3">E</strain>
    </source>
</reference>
<protein>
    <submittedName>
        <fullName evidence="2">Uncharacterized protein</fullName>
    </submittedName>
</protein>
<evidence type="ECO:0000313" key="3">
    <source>
        <dbReference type="Proteomes" id="UP000235371"/>
    </source>
</evidence>
<dbReference type="GeneID" id="36595310"/>
<feature type="region of interest" description="Disordered" evidence="1">
    <location>
        <begin position="138"/>
        <end position="190"/>
    </location>
</feature>
<dbReference type="RefSeq" id="XP_024731820.1">
    <property type="nucleotide sequence ID" value="XM_024887234.1"/>
</dbReference>
<gene>
    <name evidence="2" type="ORF">K444DRAFT_666864</name>
</gene>
<proteinExistence type="predicted"/>
<dbReference type="EMBL" id="KZ613856">
    <property type="protein sequence ID" value="PMD54916.1"/>
    <property type="molecule type" value="Genomic_DNA"/>
</dbReference>
<dbReference type="Proteomes" id="UP000235371">
    <property type="component" value="Unassembled WGS sequence"/>
</dbReference>
<accession>A0A2J6SVX4</accession>
<sequence>MLIQTLQPLRSLSRGDEVDSQDTQSDSTMSLSAILDSPSQSSLCKNNPMDIRAMLNPSAGESEVSCHKIEKQTRSDQFSIDSPQSERGVQQFYFPSMELEPAVPGHHQFPLAYHLRAGNPSPPQSPQSECYQQHAFTPTLYHGYPTPPPSSPQHRGLNQPERRSNYMTGPQGPHHLSWEHAGSLSPRQRCDEERARDAYWNTPVHVHNIHISHPSSYHSHQSVTTSSRRANSRVTKPSKRNRPGPHSNKPYTGEQVHWMRYHRQDLGLFWPQVHALFYEQFPGEVRESVACITSRYYRSNLLPKLGENGEPMLDRNGKFVMEAAKVRERATEEGKHKPFLFVDVHPDWALVYDWVTADDKRKAMRVLQELDGKLQQRNGDKSEKWKNYQRALRTIDGQSQELAMRLAQVQGRASFISSKL</sequence>
<feature type="compositionally biased region" description="Polar residues" evidence="1">
    <location>
        <begin position="223"/>
        <end position="235"/>
    </location>
</feature>
<evidence type="ECO:0000256" key="1">
    <source>
        <dbReference type="SAM" id="MobiDB-lite"/>
    </source>
</evidence>
<keyword evidence="3" id="KW-1185">Reference proteome</keyword>
<feature type="region of interest" description="Disordered" evidence="1">
    <location>
        <begin position="212"/>
        <end position="252"/>
    </location>
</feature>
<dbReference type="InParanoid" id="A0A2J6SVX4"/>
<feature type="compositionally biased region" description="Low complexity" evidence="1">
    <location>
        <begin position="212"/>
        <end position="222"/>
    </location>
</feature>
<feature type="region of interest" description="Disordered" evidence="1">
    <location>
        <begin position="1"/>
        <end position="41"/>
    </location>
</feature>
<evidence type="ECO:0000313" key="2">
    <source>
        <dbReference type="EMBL" id="PMD54916.1"/>
    </source>
</evidence>
<organism evidence="2 3">
    <name type="scientific">Hyaloscypha bicolor E</name>
    <dbReference type="NCBI Taxonomy" id="1095630"/>
    <lineage>
        <taxon>Eukaryota</taxon>
        <taxon>Fungi</taxon>
        <taxon>Dikarya</taxon>
        <taxon>Ascomycota</taxon>
        <taxon>Pezizomycotina</taxon>
        <taxon>Leotiomycetes</taxon>
        <taxon>Helotiales</taxon>
        <taxon>Hyaloscyphaceae</taxon>
        <taxon>Hyaloscypha</taxon>
        <taxon>Hyaloscypha bicolor</taxon>
    </lineage>
</organism>
<name>A0A2J6SVX4_9HELO</name>
<dbReference type="AlphaFoldDB" id="A0A2J6SVX4"/>
<dbReference type="OrthoDB" id="3921745at2759"/>
<feature type="compositionally biased region" description="Polar residues" evidence="1">
    <location>
        <begin position="1"/>
        <end position="10"/>
    </location>
</feature>